<sequence length="108" mass="12236">MLCMTQFRLCARSPGLVLQLGWRLSMLVSDFQVSMDVNLTTSSASSLTLRLVFSAQVTTSFTSGQLKHPPFFTVTICLYFISWFCIRQTPLNRFLFPVLSPSRAYILS</sequence>
<gene>
    <name evidence="1" type="ORF">BDN72DRAFT_344984</name>
</gene>
<evidence type="ECO:0000313" key="2">
    <source>
        <dbReference type="Proteomes" id="UP000308600"/>
    </source>
</evidence>
<reference evidence="1 2" key="1">
    <citation type="journal article" date="2019" name="Nat. Ecol. Evol.">
        <title>Megaphylogeny resolves global patterns of mushroom evolution.</title>
        <authorList>
            <person name="Varga T."/>
            <person name="Krizsan K."/>
            <person name="Foldi C."/>
            <person name="Dima B."/>
            <person name="Sanchez-Garcia M."/>
            <person name="Sanchez-Ramirez S."/>
            <person name="Szollosi G.J."/>
            <person name="Szarkandi J.G."/>
            <person name="Papp V."/>
            <person name="Albert L."/>
            <person name="Andreopoulos W."/>
            <person name="Angelini C."/>
            <person name="Antonin V."/>
            <person name="Barry K.W."/>
            <person name="Bougher N.L."/>
            <person name="Buchanan P."/>
            <person name="Buyck B."/>
            <person name="Bense V."/>
            <person name="Catcheside P."/>
            <person name="Chovatia M."/>
            <person name="Cooper J."/>
            <person name="Damon W."/>
            <person name="Desjardin D."/>
            <person name="Finy P."/>
            <person name="Geml J."/>
            <person name="Haridas S."/>
            <person name="Hughes K."/>
            <person name="Justo A."/>
            <person name="Karasinski D."/>
            <person name="Kautmanova I."/>
            <person name="Kiss B."/>
            <person name="Kocsube S."/>
            <person name="Kotiranta H."/>
            <person name="LaButti K.M."/>
            <person name="Lechner B.E."/>
            <person name="Liimatainen K."/>
            <person name="Lipzen A."/>
            <person name="Lukacs Z."/>
            <person name="Mihaltcheva S."/>
            <person name="Morgado L.N."/>
            <person name="Niskanen T."/>
            <person name="Noordeloos M.E."/>
            <person name="Ohm R.A."/>
            <person name="Ortiz-Santana B."/>
            <person name="Ovrebo C."/>
            <person name="Racz N."/>
            <person name="Riley R."/>
            <person name="Savchenko A."/>
            <person name="Shiryaev A."/>
            <person name="Soop K."/>
            <person name="Spirin V."/>
            <person name="Szebenyi C."/>
            <person name="Tomsovsky M."/>
            <person name="Tulloss R.E."/>
            <person name="Uehling J."/>
            <person name="Grigoriev I.V."/>
            <person name="Vagvolgyi C."/>
            <person name="Papp T."/>
            <person name="Martin F.M."/>
            <person name="Miettinen O."/>
            <person name="Hibbett D.S."/>
            <person name="Nagy L.G."/>
        </authorList>
    </citation>
    <scope>NUCLEOTIDE SEQUENCE [LARGE SCALE GENOMIC DNA]</scope>
    <source>
        <strain evidence="1 2">NL-1719</strain>
    </source>
</reference>
<evidence type="ECO:0000313" key="1">
    <source>
        <dbReference type="EMBL" id="TFK72303.1"/>
    </source>
</evidence>
<name>A0ACD3B2U1_9AGAR</name>
<proteinExistence type="predicted"/>
<organism evidence="1 2">
    <name type="scientific">Pluteus cervinus</name>
    <dbReference type="NCBI Taxonomy" id="181527"/>
    <lineage>
        <taxon>Eukaryota</taxon>
        <taxon>Fungi</taxon>
        <taxon>Dikarya</taxon>
        <taxon>Basidiomycota</taxon>
        <taxon>Agaricomycotina</taxon>
        <taxon>Agaricomycetes</taxon>
        <taxon>Agaricomycetidae</taxon>
        <taxon>Agaricales</taxon>
        <taxon>Pluteineae</taxon>
        <taxon>Pluteaceae</taxon>
        <taxon>Pluteus</taxon>
    </lineage>
</organism>
<protein>
    <submittedName>
        <fullName evidence="1">Uncharacterized protein</fullName>
    </submittedName>
</protein>
<keyword evidence="2" id="KW-1185">Reference proteome</keyword>
<dbReference type="Proteomes" id="UP000308600">
    <property type="component" value="Unassembled WGS sequence"/>
</dbReference>
<dbReference type="EMBL" id="ML208287">
    <property type="protein sequence ID" value="TFK72303.1"/>
    <property type="molecule type" value="Genomic_DNA"/>
</dbReference>
<accession>A0ACD3B2U1</accession>